<evidence type="ECO:0000313" key="2">
    <source>
        <dbReference type="Proteomes" id="UP000178449"/>
    </source>
</evidence>
<dbReference type="Pfam" id="PF13646">
    <property type="entry name" value="HEAT_2"/>
    <property type="match status" value="2"/>
</dbReference>
<dbReference type="AlphaFoldDB" id="A0A1F6GB87"/>
<comment type="caution">
    <text evidence="1">The sequence shown here is derived from an EMBL/GenBank/DDBJ whole genome shotgun (WGS) entry which is preliminary data.</text>
</comment>
<evidence type="ECO:0008006" key="3">
    <source>
        <dbReference type="Google" id="ProtNLM"/>
    </source>
</evidence>
<dbReference type="PANTHER" id="PTHR12697">
    <property type="entry name" value="PBS LYASE HEAT-LIKE PROTEIN"/>
    <property type="match status" value="1"/>
</dbReference>
<dbReference type="GO" id="GO:0016491">
    <property type="term" value="F:oxidoreductase activity"/>
    <property type="evidence" value="ECO:0007669"/>
    <property type="project" value="TreeGrafter"/>
</dbReference>
<evidence type="ECO:0000313" key="1">
    <source>
        <dbReference type="EMBL" id="OGG95378.1"/>
    </source>
</evidence>
<dbReference type="Proteomes" id="UP000178449">
    <property type="component" value="Unassembled WGS sequence"/>
</dbReference>
<dbReference type="InterPro" id="IPR011989">
    <property type="entry name" value="ARM-like"/>
</dbReference>
<dbReference type="Gene3D" id="1.25.10.10">
    <property type="entry name" value="Leucine-rich Repeat Variant"/>
    <property type="match status" value="4"/>
</dbReference>
<gene>
    <name evidence="1" type="ORF">A2527_07615</name>
</gene>
<dbReference type="PANTHER" id="PTHR12697:SF5">
    <property type="entry name" value="DEOXYHYPUSINE HYDROXYLASE"/>
    <property type="match status" value="1"/>
</dbReference>
<reference evidence="1 2" key="1">
    <citation type="journal article" date="2016" name="Nat. Commun.">
        <title>Thousands of microbial genomes shed light on interconnected biogeochemical processes in an aquifer system.</title>
        <authorList>
            <person name="Anantharaman K."/>
            <person name="Brown C.T."/>
            <person name="Hug L.A."/>
            <person name="Sharon I."/>
            <person name="Castelle C.J."/>
            <person name="Probst A.J."/>
            <person name="Thomas B.C."/>
            <person name="Singh A."/>
            <person name="Wilkins M.J."/>
            <person name="Karaoz U."/>
            <person name="Brodie E.L."/>
            <person name="Williams K.H."/>
            <person name="Hubbard S.S."/>
            <person name="Banfield J.F."/>
        </authorList>
    </citation>
    <scope>NUCLEOTIDE SEQUENCE [LARGE SCALE GENOMIC DNA]</scope>
</reference>
<protein>
    <recommendedName>
        <fullName evidence="3">HEAT repeat domain-containing protein</fullName>
    </recommendedName>
</protein>
<dbReference type="InterPro" id="IPR004155">
    <property type="entry name" value="PBS_lyase_HEAT"/>
</dbReference>
<dbReference type="InterPro" id="IPR016024">
    <property type="entry name" value="ARM-type_fold"/>
</dbReference>
<proteinExistence type="predicted"/>
<organism evidence="1 2">
    <name type="scientific">Candidatus Lambdaproteobacteria bacterium RIFOXYD2_FULL_50_16</name>
    <dbReference type="NCBI Taxonomy" id="1817772"/>
    <lineage>
        <taxon>Bacteria</taxon>
        <taxon>Pseudomonadati</taxon>
        <taxon>Pseudomonadota</taxon>
        <taxon>Candidatus Lambdaproteobacteria</taxon>
    </lineage>
</organism>
<accession>A0A1F6GB87</accession>
<dbReference type="STRING" id="1817772.A2527_07615"/>
<sequence>MNDEHRHNVNRLIHDLEHGDETTRRFAAEDIEFGKNFEAIPALSKGLGDSSIAVAEACSAALIAIGGEAVAEAIVSNLGSEDVRLRNLTSEVLSGLGDAAVPILANQLQSLDRDVRKFAVDSLLMIRSEASMKALVVALDDNDVNIAATAADGLGEIGTANHLEILATYLTTEDQWMKCAVVRGIASIGGPKALRLVRPYLNDEDMVVRITSIQGLGKIGLVDSAQALLEMLALDDLGFYGGEVVTALYQVLGQLERDHFPSVEPVQVIGNLSRLVVSGASDQRMKAIEMFSILNLKDYAEALIPALGDDNEDLRELALQCLEKLAPQNLQPFAVLARDTAKTDLERDGAIRVIASSILPERDALLLEALQSADKVTIKGALSYLPINVGPALSRELAQHLTSEDLSLRLATALAMGRLAAPEFIPLLVPRLQIESEQDIKDAIDNALIQIGSSGSNNSIAPYIQSFTQEERSIALELYGYENPVSRQKEIIASLGDQHTHIRVIGLKVLANLKLLTLPIVEHALADEDPTVQVEAIRGLALLNLGDQLIPTLKSYVEYGPVKYERVQVELIQLLVRSGLLEALEIIKPFLHSPSTWIKIEAVEGLRAIGNSSVLPDLQELMDDADEDLLEALEQAIYELEG</sequence>
<name>A0A1F6GB87_9PROT</name>
<dbReference type="SUPFAM" id="SSF48371">
    <property type="entry name" value="ARM repeat"/>
    <property type="match status" value="2"/>
</dbReference>
<dbReference type="SMART" id="SM00567">
    <property type="entry name" value="EZ_HEAT"/>
    <property type="match status" value="9"/>
</dbReference>
<dbReference type="EMBL" id="MFNE01000024">
    <property type="protein sequence ID" value="OGG95378.1"/>
    <property type="molecule type" value="Genomic_DNA"/>
</dbReference>